<proteinExistence type="predicted"/>
<organism evidence="3 4">
    <name type="scientific">Salinicola socius</name>
    <dbReference type="NCBI Taxonomy" id="404433"/>
    <lineage>
        <taxon>Bacteria</taxon>
        <taxon>Pseudomonadati</taxon>
        <taxon>Pseudomonadota</taxon>
        <taxon>Gammaproteobacteria</taxon>
        <taxon>Oceanospirillales</taxon>
        <taxon>Halomonadaceae</taxon>
        <taxon>Salinicola</taxon>
    </lineage>
</organism>
<dbReference type="PANTHER" id="PTHR43798">
    <property type="entry name" value="MONOACYLGLYCEROL LIPASE"/>
    <property type="match status" value="1"/>
</dbReference>
<dbReference type="STRING" id="404433.BTW07_01285"/>
<name>A0A1Q8SXJ0_9GAMM</name>
<sequence length="260" mass="28146">MMIETDNAVLHVVEHGAGQRTLVFLHYWGGSGRTWTEVAKALGGRHRCLMPDLPGWGQSSLSRRGYRIADLADSVSGMIDARQLRDVVLVGHSMGGKIAQYLAGQRPAWLKELVLVASSPALPMDVPEPQRLAMQSAYDSRASVEETLDHVLTATPVAGVMRERAIADSLAGDPAAKAAWPAVAMLEDISETTRRIDVPTLLLTGECDRVDPPAVLADRLAPFLPTPEIQELAGIGHLLPLEAPAEVAAHIQRWLDEHRG</sequence>
<reference evidence="3 4" key="1">
    <citation type="submission" date="2016-12" db="EMBL/GenBank/DDBJ databases">
        <title>Draft genome sequences of strains Salinicola socius SMB35, Salinicola sp. MH3R3-1 and Chromohalobacter sp. SMB17 from the Verkhnekamsk potash mining region of Russia.</title>
        <authorList>
            <person name="Mavrodi D.V."/>
            <person name="Olsson B.E."/>
            <person name="Korsakova E.S."/>
            <person name="Pyankova A."/>
            <person name="Mavrodi O.V."/>
            <person name="Plotnikova E.G."/>
        </authorList>
    </citation>
    <scope>NUCLEOTIDE SEQUENCE [LARGE SCALE GENOMIC DNA]</scope>
    <source>
        <strain evidence="3 4">SMB35</strain>
    </source>
</reference>
<dbReference type="RefSeq" id="WP_075568328.1">
    <property type="nucleotide sequence ID" value="NZ_MSDO01000001.1"/>
</dbReference>
<dbReference type="GO" id="GO:0016787">
    <property type="term" value="F:hydrolase activity"/>
    <property type="evidence" value="ECO:0007669"/>
    <property type="project" value="UniProtKB-KW"/>
</dbReference>
<evidence type="ECO:0000256" key="1">
    <source>
        <dbReference type="ARBA" id="ARBA00022801"/>
    </source>
</evidence>
<accession>A0A1Q8SXJ0</accession>
<dbReference type="GO" id="GO:0016020">
    <property type="term" value="C:membrane"/>
    <property type="evidence" value="ECO:0007669"/>
    <property type="project" value="TreeGrafter"/>
</dbReference>
<dbReference type="InterPro" id="IPR050266">
    <property type="entry name" value="AB_hydrolase_sf"/>
</dbReference>
<dbReference type="OrthoDB" id="9780765at2"/>
<gene>
    <name evidence="3" type="ORF">BTW07_01285</name>
</gene>
<dbReference type="PANTHER" id="PTHR43798:SF31">
    <property type="entry name" value="AB HYDROLASE SUPERFAMILY PROTEIN YCLE"/>
    <property type="match status" value="1"/>
</dbReference>
<dbReference type="Proteomes" id="UP000186878">
    <property type="component" value="Unassembled WGS sequence"/>
</dbReference>
<dbReference type="Pfam" id="PF12697">
    <property type="entry name" value="Abhydrolase_6"/>
    <property type="match status" value="1"/>
</dbReference>
<evidence type="ECO:0000259" key="2">
    <source>
        <dbReference type="Pfam" id="PF12697"/>
    </source>
</evidence>
<dbReference type="InterPro" id="IPR000073">
    <property type="entry name" value="AB_hydrolase_1"/>
</dbReference>
<dbReference type="EMBL" id="MSDO01000001">
    <property type="protein sequence ID" value="OLO06158.1"/>
    <property type="molecule type" value="Genomic_DNA"/>
</dbReference>
<dbReference type="AlphaFoldDB" id="A0A1Q8SXJ0"/>
<keyword evidence="4" id="KW-1185">Reference proteome</keyword>
<evidence type="ECO:0000313" key="3">
    <source>
        <dbReference type="EMBL" id="OLO06158.1"/>
    </source>
</evidence>
<dbReference type="SUPFAM" id="SSF53474">
    <property type="entry name" value="alpha/beta-Hydrolases"/>
    <property type="match status" value="1"/>
</dbReference>
<dbReference type="PRINTS" id="PR00111">
    <property type="entry name" value="ABHYDROLASE"/>
</dbReference>
<evidence type="ECO:0000313" key="4">
    <source>
        <dbReference type="Proteomes" id="UP000186878"/>
    </source>
</evidence>
<keyword evidence="1" id="KW-0378">Hydrolase</keyword>
<dbReference type="InterPro" id="IPR029058">
    <property type="entry name" value="AB_hydrolase_fold"/>
</dbReference>
<protein>
    <recommendedName>
        <fullName evidence="2">AB hydrolase-1 domain-containing protein</fullName>
    </recommendedName>
</protein>
<feature type="domain" description="AB hydrolase-1" evidence="2">
    <location>
        <begin position="22"/>
        <end position="249"/>
    </location>
</feature>
<dbReference type="Gene3D" id="3.40.50.1820">
    <property type="entry name" value="alpha/beta hydrolase"/>
    <property type="match status" value="1"/>
</dbReference>
<comment type="caution">
    <text evidence="3">The sequence shown here is derived from an EMBL/GenBank/DDBJ whole genome shotgun (WGS) entry which is preliminary data.</text>
</comment>